<evidence type="ECO:0000313" key="4">
    <source>
        <dbReference type="Proteomes" id="UP000759131"/>
    </source>
</evidence>
<sequence length="688" mass="75400">MSRSPSSAIRHLLTGLGRATQRGVRKCPKCHVYNGTRGTKCKNKACDHVFSRQNGHKTGAKGDDQQSADASGGPSLSTIANLESIRCITANNSSNVYSVRVRDRGPDYRGFVEVPIIRGLDGTSDPSLNPQFIAETTARCFVEVCGTHKVVLPITATTTTKPRDSSAAASGAAHGHHHHRDHHRDHHHQRTGSSSSGSATNIRLTVIESCVHIKHSVRCATDARPVALKNSVLNRLPITDHMRQQIAELAFDTPGPLVQRVSRTSMVVKCKANNKQPLGYLHCWFAQTSPPPADKSKATSHSSGVCLPMKFSCVCKAFKAFKCANNQSINSNNNKVSDQTIDSRFELSAERKCVHYYACICAFASDSDLGREFRHYIVKELPDFVCISPPHTPDIGSARNDGHNSTDQSANSNKEVINTGAATHSDSPVPNKKLKTQSSLVDNGNADAIHTRKLIDRGIITESDISINFVEWLSSVTELINQTMHYQLSGKPEQLVWRIPQCYFDCLQQRIATGLRKKRLPNMTTVFTRKDRPPLGTFTKYTYLITNISHVKQLFDTSRQSLALEQHFVQNRDGSFDFAHSSATAADLSDTAMDGSALVLPQNDNQLIKPSELKTFLKVGLMSGPGLAAAAPPSSSQSSSGSDTSTKETAIPFVIEWIPDCLPASHFGELRIELQFGHIRNGNIDHHV</sequence>
<reference evidence="3" key="1">
    <citation type="submission" date="2020-11" db="EMBL/GenBank/DDBJ databases">
        <authorList>
            <person name="Tran Van P."/>
        </authorList>
    </citation>
    <scope>NUCLEOTIDE SEQUENCE</scope>
</reference>
<feature type="region of interest" description="Disordered" evidence="1">
    <location>
        <begin position="159"/>
        <end position="198"/>
    </location>
</feature>
<evidence type="ECO:0000313" key="3">
    <source>
        <dbReference type="EMBL" id="CAD7620874.1"/>
    </source>
</evidence>
<dbReference type="AlphaFoldDB" id="A0A7R9PU96"/>
<evidence type="ECO:0000259" key="2">
    <source>
        <dbReference type="Pfam" id="PF14952"/>
    </source>
</evidence>
<evidence type="ECO:0000256" key="1">
    <source>
        <dbReference type="SAM" id="MobiDB-lite"/>
    </source>
</evidence>
<dbReference type="Pfam" id="PF14952">
    <property type="entry name" value="zf-tcix"/>
    <property type="match status" value="1"/>
</dbReference>
<feature type="compositionally biased region" description="Polar residues" evidence="1">
    <location>
        <begin position="65"/>
        <end position="75"/>
    </location>
</feature>
<gene>
    <name evidence="3" type="ORF">OSB1V03_LOCUS1354</name>
</gene>
<dbReference type="EMBL" id="OC854964">
    <property type="protein sequence ID" value="CAD7620874.1"/>
    <property type="molecule type" value="Genomic_DNA"/>
</dbReference>
<dbReference type="EMBL" id="CAJPIZ010000389">
    <property type="protein sequence ID" value="CAG2101304.1"/>
    <property type="molecule type" value="Genomic_DNA"/>
</dbReference>
<feature type="region of interest" description="Disordered" evidence="1">
    <location>
        <begin position="55"/>
        <end position="75"/>
    </location>
</feature>
<feature type="domain" description="Putative treble-clef zinc-finger" evidence="2">
    <location>
        <begin position="16"/>
        <end position="53"/>
    </location>
</feature>
<dbReference type="OrthoDB" id="6506929at2759"/>
<dbReference type="Proteomes" id="UP000759131">
    <property type="component" value="Unassembled WGS sequence"/>
</dbReference>
<proteinExistence type="predicted"/>
<dbReference type="GO" id="GO:0005634">
    <property type="term" value="C:nucleus"/>
    <property type="evidence" value="ECO:0007669"/>
    <property type="project" value="TreeGrafter"/>
</dbReference>
<feature type="non-terminal residue" evidence="3">
    <location>
        <position position="1"/>
    </location>
</feature>
<protein>
    <recommendedName>
        <fullName evidence="2">Putative treble-clef zinc-finger domain-containing protein</fullName>
    </recommendedName>
</protein>
<feature type="compositionally biased region" description="Basic residues" evidence="1">
    <location>
        <begin position="174"/>
        <end position="190"/>
    </location>
</feature>
<keyword evidence="4" id="KW-1185">Reference proteome</keyword>
<organism evidence="3">
    <name type="scientific">Medioppia subpectinata</name>
    <dbReference type="NCBI Taxonomy" id="1979941"/>
    <lineage>
        <taxon>Eukaryota</taxon>
        <taxon>Metazoa</taxon>
        <taxon>Ecdysozoa</taxon>
        <taxon>Arthropoda</taxon>
        <taxon>Chelicerata</taxon>
        <taxon>Arachnida</taxon>
        <taxon>Acari</taxon>
        <taxon>Acariformes</taxon>
        <taxon>Sarcoptiformes</taxon>
        <taxon>Oribatida</taxon>
        <taxon>Brachypylina</taxon>
        <taxon>Oppioidea</taxon>
        <taxon>Oppiidae</taxon>
        <taxon>Medioppia</taxon>
    </lineage>
</organism>
<dbReference type="InterPro" id="IPR029269">
    <property type="entry name" value="Zf-tcix"/>
</dbReference>
<dbReference type="PANTHER" id="PTHR13518:SF1">
    <property type="entry name" value="C2ORF42 HOMOLOG"/>
    <property type="match status" value="1"/>
</dbReference>
<name>A0A7R9PU96_9ACAR</name>
<dbReference type="PANTHER" id="PTHR13518">
    <property type="entry name" value="PUTATIVE TREBLE-CLEF ZINC-FINGER C2ORF42 FAMILY MEMBER"/>
    <property type="match status" value="1"/>
</dbReference>
<accession>A0A7R9PU96</accession>
<dbReference type="InterPro" id="IPR026049">
    <property type="entry name" value="C2orf42"/>
</dbReference>